<evidence type="ECO:0000256" key="6">
    <source>
        <dbReference type="SAM" id="Phobius"/>
    </source>
</evidence>
<keyword evidence="9" id="KW-1185">Reference proteome</keyword>
<evidence type="ECO:0000259" key="7">
    <source>
        <dbReference type="Pfam" id="PF09335"/>
    </source>
</evidence>
<feature type="domain" description="VTT" evidence="7">
    <location>
        <begin position="38"/>
        <end position="164"/>
    </location>
</feature>
<evidence type="ECO:0000313" key="9">
    <source>
        <dbReference type="Proteomes" id="UP001162891"/>
    </source>
</evidence>
<dbReference type="RefSeq" id="WP_248358684.1">
    <property type="nucleotide sequence ID" value="NZ_AP025591.1"/>
</dbReference>
<evidence type="ECO:0000256" key="2">
    <source>
        <dbReference type="ARBA" id="ARBA00022475"/>
    </source>
</evidence>
<feature type="transmembrane region" description="Helical" evidence="6">
    <location>
        <begin position="56"/>
        <end position="78"/>
    </location>
</feature>
<dbReference type="Pfam" id="PF09335">
    <property type="entry name" value="VTT_dom"/>
    <property type="match status" value="1"/>
</dbReference>
<feature type="transmembrane region" description="Helical" evidence="6">
    <location>
        <begin position="183"/>
        <end position="200"/>
    </location>
</feature>
<proteinExistence type="predicted"/>
<evidence type="ECO:0000256" key="1">
    <source>
        <dbReference type="ARBA" id="ARBA00004651"/>
    </source>
</evidence>
<name>A0ABM7WQR8_9BACT</name>
<dbReference type="EMBL" id="AP025591">
    <property type="protein sequence ID" value="BDG01822.1"/>
    <property type="molecule type" value="Genomic_DNA"/>
</dbReference>
<reference evidence="9" key="1">
    <citation type="journal article" date="2022" name="Int. J. Syst. Evol. Microbiol.">
        <title>Anaeromyxobacter oryzae sp. nov., Anaeromyxobacter diazotrophicus sp. nov. and Anaeromyxobacter paludicola sp. nov., isolated from paddy soils.</title>
        <authorList>
            <person name="Itoh H."/>
            <person name="Xu Z."/>
            <person name="Mise K."/>
            <person name="Masuda Y."/>
            <person name="Ushijima N."/>
            <person name="Hayakawa C."/>
            <person name="Shiratori Y."/>
            <person name="Senoo K."/>
        </authorList>
    </citation>
    <scope>NUCLEOTIDE SEQUENCE [LARGE SCALE GENOMIC DNA]</scope>
    <source>
        <strain evidence="9">Red232</strain>
    </source>
</reference>
<keyword evidence="3 6" id="KW-0812">Transmembrane</keyword>
<dbReference type="PANTHER" id="PTHR42709:SF6">
    <property type="entry name" value="UNDECAPRENYL PHOSPHATE TRANSPORTER A"/>
    <property type="match status" value="1"/>
</dbReference>
<feature type="transmembrane region" description="Helical" evidence="6">
    <location>
        <begin position="144"/>
        <end position="163"/>
    </location>
</feature>
<feature type="transmembrane region" description="Helical" evidence="6">
    <location>
        <begin position="12"/>
        <end position="35"/>
    </location>
</feature>
<evidence type="ECO:0000256" key="4">
    <source>
        <dbReference type="ARBA" id="ARBA00022989"/>
    </source>
</evidence>
<gene>
    <name evidence="8" type="ORF">AMOR_08180</name>
</gene>
<evidence type="ECO:0000256" key="3">
    <source>
        <dbReference type="ARBA" id="ARBA00022692"/>
    </source>
</evidence>
<comment type="subcellular location">
    <subcellularLocation>
        <location evidence="1">Cell membrane</location>
        <topology evidence="1">Multi-pass membrane protein</topology>
    </subcellularLocation>
</comment>
<keyword evidence="4 6" id="KW-1133">Transmembrane helix</keyword>
<organism evidence="8 9">
    <name type="scientific">Anaeromyxobacter oryzae</name>
    <dbReference type="NCBI Taxonomy" id="2918170"/>
    <lineage>
        <taxon>Bacteria</taxon>
        <taxon>Pseudomonadati</taxon>
        <taxon>Myxococcota</taxon>
        <taxon>Myxococcia</taxon>
        <taxon>Myxococcales</taxon>
        <taxon>Cystobacterineae</taxon>
        <taxon>Anaeromyxobacteraceae</taxon>
        <taxon>Anaeromyxobacter</taxon>
    </lineage>
</organism>
<dbReference type="Proteomes" id="UP001162891">
    <property type="component" value="Chromosome"/>
</dbReference>
<evidence type="ECO:0000313" key="8">
    <source>
        <dbReference type="EMBL" id="BDG01822.1"/>
    </source>
</evidence>
<keyword evidence="5 6" id="KW-0472">Membrane</keyword>
<keyword evidence="2" id="KW-1003">Cell membrane</keyword>
<dbReference type="PANTHER" id="PTHR42709">
    <property type="entry name" value="ALKALINE PHOSPHATASE LIKE PROTEIN"/>
    <property type="match status" value="1"/>
</dbReference>
<sequence length="222" mass="24282">MISRIVEALLGFTTAVIGGMGYGGVVLLMAIESACIPLPSEIIMPLAGYLVYQGHFTLHGAALAGAVGCVVGSIPAYYLGLYGGRPLIERYGRYVLISHRDLDLADRLFQRWGQWVVFAGRLLPVIRTFIAFPAGVSRMPMGKFVVYTFVGSYPWCLLLAWVGAKLGDAWHTDPRFKALYHRFELVIVVVGVLAVAWFVWHKLKEARRAPGAPAAATDAEEA</sequence>
<dbReference type="InterPro" id="IPR032816">
    <property type="entry name" value="VTT_dom"/>
</dbReference>
<accession>A0ABM7WQR8</accession>
<dbReference type="InterPro" id="IPR051311">
    <property type="entry name" value="DedA_domain"/>
</dbReference>
<protein>
    <submittedName>
        <fullName evidence="8">Alkaline phosphatase</fullName>
    </submittedName>
</protein>
<evidence type="ECO:0000256" key="5">
    <source>
        <dbReference type="ARBA" id="ARBA00023136"/>
    </source>
</evidence>